<feature type="domain" description="Mur ligase C-terminal" evidence="22">
    <location>
        <begin position="286"/>
        <end position="402"/>
    </location>
</feature>
<dbReference type="Pfam" id="PF02875">
    <property type="entry name" value="Mur_ligase_C"/>
    <property type="match status" value="1"/>
</dbReference>
<comment type="caution">
    <text evidence="24">The sequence shown here is derived from an EMBL/GenBank/DDBJ whole genome shotgun (WGS) entry which is preliminary data.</text>
</comment>
<dbReference type="InterPro" id="IPR036565">
    <property type="entry name" value="Mur-like_cat_sf"/>
</dbReference>
<evidence type="ECO:0000313" key="24">
    <source>
        <dbReference type="EMBL" id="MDT0616949.1"/>
    </source>
</evidence>
<dbReference type="Pfam" id="PF08245">
    <property type="entry name" value="Mur_ligase_M"/>
    <property type="match status" value="1"/>
</dbReference>
<dbReference type="PANTHER" id="PTHR11136">
    <property type="entry name" value="FOLYLPOLYGLUTAMATE SYNTHASE-RELATED"/>
    <property type="match status" value="1"/>
</dbReference>
<evidence type="ECO:0000256" key="9">
    <source>
        <dbReference type="ARBA" id="ARBA00022723"/>
    </source>
</evidence>
<protein>
    <recommendedName>
        <fullName evidence="7">Dihydrofolate synthase/folylpolyglutamate synthase</fullName>
        <ecNumber evidence="5">6.3.2.12</ecNumber>
        <ecNumber evidence="6">6.3.2.17</ecNumber>
    </recommendedName>
    <alternativeName>
        <fullName evidence="16">Folylpoly-gamma-glutamate synthetase-dihydrofolate synthetase</fullName>
    </alternativeName>
    <alternativeName>
        <fullName evidence="14">Folylpolyglutamate synthetase</fullName>
    </alternativeName>
    <alternativeName>
        <fullName evidence="15">Tetrahydrofolylpolyglutamate synthase</fullName>
    </alternativeName>
</protein>
<accession>A0ABU3B401</accession>
<gene>
    <name evidence="24" type="primary">folC</name>
    <name evidence="24" type="ORF">RM531_00535</name>
</gene>
<dbReference type="SUPFAM" id="SSF53244">
    <property type="entry name" value="MurD-like peptide ligases, peptide-binding domain"/>
    <property type="match status" value="1"/>
</dbReference>
<dbReference type="InterPro" id="IPR001645">
    <property type="entry name" value="Folylpolyglutamate_synth"/>
</dbReference>
<dbReference type="NCBIfam" id="NF008101">
    <property type="entry name" value="PRK10846.1"/>
    <property type="match status" value="1"/>
</dbReference>
<evidence type="ECO:0000256" key="14">
    <source>
        <dbReference type="ARBA" id="ARBA00030048"/>
    </source>
</evidence>
<evidence type="ECO:0000256" key="8">
    <source>
        <dbReference type="ARBA" id="ARBA00022598"/>
    </source>
</evidence>
<evidence type="ECO:0000256" key="20">
    <source>
        <dbReference type="ARBA" id="ARBA00049161"/>
    </source>
</evidence>
<dbReference type="SUPFAM" id="SSF53623">
    <property type="entry name" value="MurD-like peptide ligases, catalytic domain"/>
    <property type="match status" value="1"/>
</dbReference>
<comment type="catalytic activity">
    <reaction evidence="20">
        <text>7,8-dihydropteroate + L-glutamate + ATP = 7,8-dihydrofolate + ADP + phosphate + H(+)</text>
        <dbReference type="Rhea" id="RHEA:23584"/>
        <dbReference type="ChEBI" id="CHEBI:15378"/>
        <dbReference type="ChEBI" id="CHEBI:17839"/>
        <dbReference type="ChEBI" id="CHEBI:29985"/>
        <dbReference type="ChEBI" id="CHEBI:30616"/>
        <dbReference type="ChEBI" id="CHEBI:43474"/>
        <dbReference type="ChEBI" id="CHEBI:57451"/>
        <dbReference type="ChEBI" id="CHEBI:456216"/>
        <dbReference type="EC" id="6.3.2.12"/>
    </reaction>
</comment>
<dbReference type="PANTHER" id="PTHR11136:SF0">
    <property type="entry name" value="DIHYDROFOLATE SYNTHETASE-RELATED"/>
    <property type="match status" value="1"/>
</dbReference>
<evidence type="ECO:0000256" key="21">
    <source>
        <dbReference type="PIRNR" id="PIRNR001563"/>
    </source>
</evidence>
<keyword evidence="10 21" id="KW-0547">Nucleotide-binding</keyword>
<evidence type="ECO:0000256" key="1">
    <source>
        <dbReference type="ARBA" id="ARBA00002714"/>
    </source>
</evidence>
<evidence type="ECO:0000256" key="18">
    <source>
        <dbReference type="ARBA" id="ARBA00047808"/>
    </source>
</evidence>
<organism evidence="24 25">
    <name type="scientific">Spectribacter acetivorans</name>
    <dbReference type="NCBI Taxonomy" id="3075603"/>
    <lineage>
        <taxon>Bacteria</taxon>
        <taxon>Pseudomonadati</taxon>
        <taxon>Pseudomonadota</taxon>
        <taxon>Gammaproteobacteria</taxon>
        <taxon>Salinisphaerales</taxon>
        <taxon>Salinisphaeraceae</taxon>
        <taxon>Spectribacter</taxon>
    </lineage>
</organism>
<evidence type="ECO:0000256" key="2">
    <source>
        <dbReference type="ARBA" id="ARBA00004799"/>
    </source>
</evidence>
<evidence type="ECO:0000256" key="19">
    <source>
        <dbReference type="ARBA" id="ARBA00049035"/>
    </source>
</evidence>
<sequence length="419" mass="44095">MSAVLSPTPVTVDDWLRWQETLHPREIDLDLARVVAVGGRMGLQPFPAPILAVGGTNGKGSCALALECLLTGRTGVYTSPHLVRYNERIRIDGEPIDDADLVAAFRAVSDARGDISLTYFEFGTLTAMHCFAQAGVDQVVLEVGMGGRLDAVNAFDATASVITSIGLDHVDWLGDNREAIGREKAGIFRAGRDAICADRDPPASIAAAASTIGAVLRRIGIDYDLAAGEQHWHWHDWTGAEFTLQPVPGLLPDNLAAALATLRAAGYPLDASVIDARLAGFAVPGRRQRLAGSVDLVLDVGHNVEAMAVLREWLGAHPVSGRTLAVTGMLANKPIADATARLADVVTAWFAGGLTGSRGLAGEALAAQLPGPASAHDDIGSAFAAARARAEPGDRILVCGSFYTVGEVMTLLEDSPWKM</sequence>
<dbReference type="InterPro" id="IPR036615">
    <property type="entry name" value="Mur_ligase_C_dom_sf"/>
</dbReference>
<keyword evidence="25" id="KW-1185">Reference proteome</keyword>
<evidence type="ECO:0000256" key="12">
    <source>
        <dbReference type="ARBA" id="ARBA00022842"/>
    </source>
</evidence>
<evidence type="ECO:0000256" key="7">
    <source>
        <dbReference type="ARBA" id="ARBA00019357"/>
    </source>
</evidence>
<keyword evidence="13" id="KW-0289">Folate biosynthesis</keyword>
<evidence type="ECO:0000256" key="5">
    <source>
        <dbReference type="ARBA" id="ARBA00013023"/>
    </source>
</evidence>
<comment type="similarity">
    <text evidence="4 21">Belongs to the folylpolyglutamate synthase family.</text>
</comment>
<reference evidence="24 25" key="1">
    <citation type="submission" date="2023-09" db="EMBL/GenBank/DDBJ databases">
        <authorList>
            <person name="Rey-Velasco X."/>
        </authorList>
    </citation>
    <scope>NUCLEOTIDE SEQUENCE [LARGE SCALE GENOMIC DNA]</scope>
    <source>
        <strain evidence="24 25">P385</strain>
    </source>
</reference>
<dbReference type="Gene3D" id="3.90.190.20">
    <property type="entry name" value="Mur ligase, C-terminal domain"/>
    <property type="match status" value="1"/>
</dbReference>
<dbReference type="Gene3D" id="3.40.1190.10">
    <property type="entry name" value="Mur-like, catalytic domain"/>
    <property type="match status" value="1"/>
</dbReference>
<dbReference type="GO" id="GO:0004326">
    <property type="term" value="F:tetrahydrofolylpolyglutamate synthase activity"/>
    <property type="evidence" value="ECO:0007669"/>
    <property type="project" value="UniProtKB-EC"/>
</dbReference>
<evidence type="ECO:0000256" key="13">
    <source>
        <dbReference type="ARBA" id="ARBA00022909"/>
    </source>
</evidence>
<evidence type="ECO:0000256" key="4">
    <source>
        <dbReference type="ARBA" id="ARBA00008276"/>
    </source>
</evidence>
<comment type="catalytic activity">
    <reaction evidence="19">
        <text>(6R)-5,10-methylenetetrahydrofolyl-(gamma-L-Glu)(n) + L-glutamate + ATP = (6R)-5,10-methylenetetrahydrofolyl-(gamma-L-Glu)(n+1) + ADP + phosphate + H(+)</text>
        <dbReference type="Rhea" id="RHEA:51912"/>
        <dbReference type="Rhea" id="RHEA-COMP:13257"/>
        <dbReference type="Rhea" id="RHEA-COMP:13258"/>
        <dbReference type="ChEBI" id="CHEBI:15378"/>
        <dbReference type="ChEBI" id="CHEBI:29985"/>
        <dbReference type="ChEBI" id="CHEBI:30616"/>
        <dbReference type="ChEBI" id="CHEBI:43474"/>
        <dbReference type="ChEBI" id="CHEBI:136572"/>
        <dbReference type="ChEBI" id="CHEBI:456216"/>
        <dbReference type="EC" id="6.3.2.17"/>
    </reaction>
</comment>
<dbReference type="InterPro" id="IPR018109">
    <property type="entry name" value="Folylpolyglutamate_synth_CS"/>
</dbReference>
<comment type="pathway">
    <text evidence="3">Cofactor biosynthesis; tetrahydrofolylpolyglutamate biosynthesis.</text>
</comment>
<dbReference type="EC" id="6.3.2.12" evidence="5"/>
<evidence type="ECO:0000256" key="11">
    <source>
        <dbReference type="ARBA" id="ARBA00022840"/>
    </source>
</evidence>
<comment type="function">
    <text evidence="1">Functions in two distinct reactions of the de novo folate biosynthetic pathway. Catalyzes the addition of a glutamate residue to dihydropteroate (7,8-dihydropteroate or H2Pte) to form dihydrofolate (7,8-dihydrofolate monoglutamate or H2Pte-Glu). Also catalyzes successive additions of L-glutamate to tetrahydrofolate or 10-formyltetrahydrofolate or 5,10-methylenetetrahydrofolate, leading to folylpolyglutamate derivatives.</text>
</comment>
<dbReference type="GO" id="GO:0008841">
    <property type="term" value="F:dihydrofolate synthase activity"/>
    <property type="evidence" value="ECO:0007669"/>
    <property type="project" value="UniProtKB-EC"/>
</dbReference>
<feature type="domain" description="Mur ligase central" evidence="23">
    <location>
        <begin position="53"/>
        <end position="201"/>
    </location>
</feature>
<name>A0ABU3B401_9GAMM</name>
<evidence type="ECO:0000256" key="6">
    <source>
        <dbReference type="ARBA" id="ARBA00013025"/>
    </source>
</evidence>
<dbReference type="EMBL" id="JAVRHY010000001">
    <property type="protein sequence ID" value="MDT0616949.1"/>
    <property type="molecule type" value="Genomic_DNA"/>
</dbReference>
<dbReference type="EC" id="6.3.2.17" evidence="6"/>
<evidence type="ECO:0000256" key="17">
    <source>
        <dbReference type="ARBA" id="ARBA00047493"/>
    </source>
</evidence>
<keyword evidence="8 21" id="KW-0436">Ligase</keyword>
<evidence type="ECO:0000256" key="10">
    <source>
        <dbReference type="ARBA" id="ARBA00022741"/>
    </source>
</evidence>
<evidence type="ECO:0000259" key="23">
    <source>
        <dbReference type="Pfam" id="PF08245"/>
    </source>
</evidence>
<evidence type="ECO:0000313" key="25">
    <source>
        <dbReference type="Proteomes" id="UP001259982"/>
    </source>
</evidence>
<evidence type="ECO:0000256" key="15">
    <source>
        <dbReference type="ARBA" id="ARBA00030592"/>
    </source>
</evidence>
<dbReference type="RefSeq" id="WP_311656479.1">
    <property type="nucleotide sequence ID" value="NZ_JAVRHY010000001.1"/>
</dbReference>
<keyword evidence="11 21" id="KW-0067">ATP-binding</keyword>
<dbReference type="PROSITE" id="PS01011">
    <property type="entry name" value="FOLYLPOLYGLU_SYNT_1"/>
    <property type="match status" value="1"/>
</dbReference>
<dbReference type="NCBIfam" id="TIGR01499">
    <property type="entry name" value="folC"/>
    <property type="match status" value="1"/>
</dbReference>
<comment type="pathway">
    <text evidence="2">Cofactor biosynthesis; tetrahydrofolate biosynthesis; 7,8-dihydrofolate from 2-amino-4-hydroxy-6-hydroxymethyl-7,8-dihydropteridine diphosphate and 4-aminobenzoate: step 2/2.</text>
</comment>
<comment type="catalytic activity">
    <reaction evidence="17">
        <text>(6S)-5,6,7,8-tetrahydrofolyl-(gamma-L-Glu)(n) + L-glutamate + ATP = (6S)-5,6,7,8-tetrahydrofolyl-(gamma-L-Glu)(n+1) + ADP + phosphate + H(+)</text>
        <dbReference type="Rhea" id="RHEA:10580"/>
        <dbReference type="Rhea" id="RHEA-COMP:14738"/>
        <dbReference type="Rhea" id="RHEA-COMP:14740"/>
        <dbReference type="ChEBI" id="CHEBI:15378"/>
        <dbReference type="ChEBI" id="CHEBI:29985"/>
        <dbReference type="ChEBI" id="CHEBI:30616"/>
        <dbReference type="ChEBI" id="CHEBI:43474"/>
        <dbReference type="ChEBI" id="CHEBI:141005"/>
        <dbReference type="ChEBI" id="CHEBI:456216"/>
        <dbReference type="EC" id="6.3.2.17"/>
    </reaction>
</comment>
<evidence type="ECO:0000256" key="16">
    <source>
        <dbReference type="ARBA" id="ARBA00032510"/>
    </source>
</evidence>
<dbReference type="InterPro" id="IPR013221">
    <property type="entry name" value="Mur_ligase_cen"/>
</dbReference>
<evidence type="ECO:0000259" key="22">
    <source>
        <dbReference type="Pfam" id="PF02875"/>
    </source>
</evidence>
<proteinExistence type="inferred from homology"/>
<dbReference type="PIRSF" id="PIRSF001563">
    <property type="entry name" value="Folylpolyglu_synth"/>
    <property type="match status" value="1"/>
</dbReference>
<keyword evidence="12" id="KW-0460">Magnesium</keyword>
<keyword evidence="9" id="KW-0479">Metal-binding</keyword>
<comment type="catalytic activity">
    <reaction evidence="18">
        <text>10-formyltetrahydrofolyl-(gamma-L-Glu)(n) + L-glutamate + ATP = 10-formyltetrahydrofolyl-(gamma-L-Glu)(n+1) + ADP + phosphate + H(+)</text>
        <dbReference type="Rhea" id="RHEA:51904"/>
        <dbReference type="Rhea" id="RHEA-COMP:13088"/>
        <dbReference type="Rhea" id="RHEA-COMP:14300"/>
        <dbReference type="ChEBI" id="CHEBI:15378"/>
        <dbReference type="ChEBI" id="CHEBI:29985"/>
        <dbReference type="ChEBI" id="CHEBI:30616"/>
        <dbReference type="ChEBI" id="CHEBI:43474"/>
        <dbReference type="ChEBI" id="CHEBI:134413"/>
        <dbReference type="ChEBI" id="CHEBI:456216"/>
        <dbReference type="EC" id="6.3.2.17"/>
    </reaction>
</comment>
<evidence type="ECO:0000256" key="3">
    <source>
        <dbReference type="ARBA" id="ARBA00005150"/>
    </source>
</evidence>
<dbReference type="Proteomes" id="UP001259982">
    <property type="component" value="Unassembled WGS sequence"/>
</dbReference>
<dbReference type="InterPro" id="IPR004101">
    <property type="entry name" value="Mur_ligase_C"/>
</dbReference>